<organism evidence="5 6">
    <name type="scientific">Tropilaelaps mercedesae</name>
    <dbReference type="NCBI Taxonomy" id="418985"/>
    <lineage>
        <taxon>Eukaryota</taxon>
        <taxon>Metazoa</taxon>
        <taxon>Ecdysozoa</taxon>
        <taxon>Arthropoda</taxon>
        <taxon>Chelicerata</taxon>
        <taxon>Arachnida</taxon>
        <taxon>Acari</taxon>
        <taxon>Parasitiformes</taxon>
        <taxon>Mesostigmata</taxon>
        <taxon>Gamasina</taxon>
        <taxon>Dermanyssoidea</taxon>
        <taxon>Laelapidae</taxon>
        <taxon>Tropilaelaps</taxon>
    </lineage>
</organism>
<dbReference type="SUPFAM" id="SSF55729">
    <property type="entry name" value="Acyl-CoA N-acyltransferases (Nat)"/>
    <property type="match status" value="1"/>
</dbReference>
<dbReference type="InterPro" id="IPR016181">
    <property type="entry name" value="Acyl_CoA_acyltransferase"/>
</dbReference>
<comment type="similarity">
    <text evidence="1">Belongs to the NATD1 family.</text>
</comment>
<dbReference type="STRING" id="418985.A0A1V9XK04"/>
<evidence type="ECO:0000256" key="3">
    <source>
        <dbReference type="ARBA" id="ARBA00031876"/>
    </source>
</evidence>
<dbReference type="InParanoid" id="A0A1V9XK04"/>
<dbReference type="Pfam" id="PF14542">
    <property type="entry name" value="Acetyltransf_CG"/>
    <property type="match status" value="1"/>
</dbReference>
<dbReference type="AlphaFoldDB" id="A0A1V9XK04"/>
<name>A0A1V9XK04_9ACAR</name>
<evidence type="ECO:0000313" key="5">
    <source>
        <dbReference type="EMBL" id="OQR73847.1"/>
    </source>
</evidence>
<protein>
    <recommendedName>
        <fullName evidence="2">Protein NATD1</fullName>
    </recommendedName>
    <alternativeName>
        <fullName evidence="3">N-acetyltransferase domain-containing protein 1</fullName>
    </alternativeName>
</protein>
<evidence type="ECO:0000259" key="4">
    <source>
        <dbReference type="PROSITE" id="PS51729"/>
    </source>
</evidence>
<dbReference type="Proteomes" id="UP000192247">
    <property type="component" value="Unassembled WGS sequence"/>
</dbReference>
<dbReference type="EMBL" id="MNPL01009173">
    <property type="protein sequence ID" value="OQR73847.1"/>
    <property type="molecule type" value="Genomic_DNA"/>
</dbReference>
<dbReference type="Gene3D" id="3.40.630.30">
    <property type="match status" value="1"/>
</dbReference>
<gene>
    <name evidence="5" type="ORF">BIW11_09478</name>
</gene>
<proteinExistence type="inferred from homology"/>
<dbReference type="InterPro" id="IPR045057">
    <property type="entry name" value="Gcn5-rel_NAT"/>
</dbReference>
<evidence type="ECO:0000313" key="6">
    <source>
        <dbReference type="Proteomes" id="UP000192247"/>
    </source>
</evidence>
<evidence type="ECO:0000256" key="2">
    <source>
        <dbReference type="ARBA" id="ARBA00020243"/>
    </source>
</evidence>
<dbReference type="PROSITE" id="PS51729">
    <property type="entry name" value="GNAT_YJDJ"/>
    <property type="match status" value="1"/>
</dbReference>
<dbReference type="OrthoDB" id="74247at2759"/>
<keyword evidence="6" id="KW-1185">Reference proteome</keyword>
<reference evidence="5 6" key="1">
    <citation type="journal article" date="2017" name="Gigascience">
        <title>Draft genome of the honey bee ectoparasitic mite, Tropilaelaps mercedesae, is shaped by the parasitic life history.</title>
        <authorList>
            <person name="Dong X."/>
            <person name="Armstrong S.D."/>
            <person name="Xia D."/>
            <person name="Makepeace B.L."/>
            <person name="Darby A.C."/>
            <person name="Kadowaki T."/>
        </authorList>
    </citation>
    <scope>NUCLEOTIDE SEQUENCE [LARGE SCALE GENOMIC DNA]</scope>
    <source>
        <strain evidence="5">Wuxi-XJTLU</strain>
    </source>
</reference>
<sequence>MSNIIRRLASTRVLTRSVASQVQTLAVTHDKASRTFYVQMGNDKAILTYDEASPGILDLQHTEVPDVFRGKGVAALLAREAFDFVAKNGLKTKVTCTYLMGFFQKNIKKYSPYVVN</sequence>
<dbReference type="InterPro" id="IPR031165">
    <property type="entry name" value="GNAT_YJDJ"/>
</dbReference>
<dbReference type="PANTHER" id="PTHR31435">
    <property type="entry name" value="PROTEIN NATD1"/>
    <property type="match status" value="1"/>
</dbReference>
<accession>A0A1V9XK04</accession>
<comment type="caution">
    <text evidence="5">The sequence shown here is derived from an EMBL/GenBank/DDBJ whole genome shotgun (WGS) entry which is preliminary data.</text>
</comment>
<feature type="domain" description="N-acetyltransferase" evidence="4">
    <location>
        <begin position="28"/>
        <end position="115"/>
    </location>
</feature>
<evidence type="ECO:0000256" key="1">
    <source>
        <dbReference type="ARBA" id="ARBA00006233"/>
    </source>
</evidence>
<dbReference type="PANTHER" id="PTHR31435:SF9">
    <property type="entry name" value="PROTEIN NATD1"/>
    <property type="match status" value="1"/>
</dbReference>